<accession>A0A562PS07</accession>
<gene>
    <name evidence="2" type="ORF">IQ22_04473</name>
</gene>
<protein>
    <submittedName>
        <fullName evidence="2">Helix-turn-helix protein</fullName>
    </submittedName>
</protein>
<feature type="domain" description="HTH cro/C1-type" evidence="1">
    <location>
        <begin position="89"/>
        <end position="141"/>
    </location>
</feature>
<dbReference type="Gene3D" id="1.10.260.40">
    <property type="entry name" value="lambda repressor-like DNA-binding domains"/>
    <property type="match status" value="2"/>
</dbReference>
<dbReference type="EMBL" id="VLKY01000029">
    <property type="protein sequence ID" value="TWI46856.1"/>
    <property type="molecule type" value="Genomic_DNA"/>
</dbReference>
<sequence>MSNSAVIPRSRQCAAARTMLGWHQTMLAERAGLSAKALSFFETGKTSARDSTLTAVEEAFKNAGVLLRDDGGIGLQPSVQIPRGRQYAAARVLLGWSREELSERTNVSAKAIALFEQGKSTPRGASLDAFDAAFYLEGVTLPENGEILVEAQEEPLEASA</sequence>
<dbReference type="PROSITE" id="PS50943">
    <property type="entry name" value="HTH_CROC1"/>
    <property type="match status" value="2"/>
</dbReference>
<dbReference type="GO" id="GO:0003677">
    <property type="term" value="F:DNA binding"/>
    <property type="evidence" value="ECO:0007669"/>
    <property type="project" value="InterPro"/>
</dbReference>
<evidence type="ECO:0000313" key="2">
    <source>
        <dbReference type="EMBL" id="TWI46856.1"/>
    </source>
</evidence>
<dbReference type="CDD" id="cd00093">
    <property type="entry name" value="HTH_XRE"/>
    <property type="match status" value="2"/>
</dbReference>
<organism evidence="2 3">
    <name type="scientific">Pseudomonas duriflava</name>
    <dbReference type="NCBI Taxonomy" id="459528"/>
    <lineage>
        <taxon>Bacteria</taxon>
        <taxon>Pseudomonadati</taxon>
        <taxon>Pseudomonadota</taxon>
        <taxon>Gammaproteobacteria</taxon>
        <taxon>Pseudomonadales</taxon>
        <taxon>Pseudomonadaceae</taxon>
        <taxon>Pseudomonas</taxon>
    </lineage>
</organism>
<dbReference type="OrthoDB" id="3782725at2"/>
<dbReference type="Proteomes" id="UP000316905">
    <property type="component" value="Unassembled WGS sequence"/>
</dbReference>
<dbReference type="InterPro" id="IPR010982">
    <property type="entry name" value="Lambda_DNA-bd_dom_sf"/>
</dbReference>
<dbReference type="SMART" id="SM00530">
    <property type="entry name" value="HTH_XRE"/>
    <property type="match status" value="2"/>
</dbReference>
<name>A0A562PS07_9PSED</name>
<keyword evidence="3" id="KW-1185">Reference proteome</keyword>
<reference evidence="2 3" key="1">
    <citation type="journal article" date="2015" name="Stand. Genomic Sci.">
        <title>Genomic Encyclopedia of Bacterial and Archaeal Type Strains, Phase III: the genomes of soil and plant-associated and newly described type strains.</title>
        <authorList>
            <person name="Whitman W.B."/>
            <person name="Woyke T."/>
            <person name="Klenk H.P."/>
            <person name="Zhou Y."/>
            <person name="Lilburn T.G."/>
            <person name="Beck B.J."/>
            <person name="De Vos P."/>
            <person name="Vandamme P."/>
            <person name="Eisen J.A."/>
            <person name="Garrity G."/>
            <person name="Hugenholtz P."/>
            <person name="Kyrpides N.C."/>
        </authorList>
    </citation>
    <scope>NUCLEOTIDE SEQUENCE [LARGE SCALE GENOMIC DNA]</scope>
    <source>
        <strain evidence="2 3">CGMCC 1.6858</strain>
    </source>
</reference>
<dbReference type="InterPro" id="IPR001387">
    <property type="entry name" value="Cro/C1-type_HTH"/>
</dbReference>
<evidence type="ECO:0000313" key="3">
    <source>
        <dbReference type="Proteomes" id="UP000316905"/>
    </source>
</evidence>
<comment type="caution">
    <text evidence="2">The sequence shown here is derived from an EMBL/GenBank/DDBJ whole genome shotgun (WGS) entry which is preliminary data.</text>
</comment>
<proteinExistence type="predicted"/>
<dbReference type="Pfam" id="PF01381">
    <property type="entry name" value="HTH_3"/>
    <property type="match status" value="2"/>
</dbReference>
<dbReference type="AlphaFoldDB" id="A0A562PS07"/>
<dbReference type="SUPFAM" id="SSF47413">
    <property type="entry name" value="lambda repressor-like DNA-binding domains"/>
    <property type="match status" value="2"/>
</dbReference>
<evidence type="ECO:0000259" key="1">
    <source>
        <dbReference type="PROSITE" id="PS50943"/>
    </source>
</evidence>
<feature type="domain" description="HTH cro/C1-type" evidence="1">
    <location>
        <begin position="15"/>
        <end position="66"/>
    </location>
</feature>
<dbReference type="RefSeq" id="WP_145145925.1">
    <property type="nucleotide sequence ID" value="NZ_VLKY01000029.1"/>
</dbReference>